<dbReference type="eggNOG" id="COG0509">
    <property type="taxonomic scope" value="Bacteria"/>
</dbReference>
<keyword evidence="7" id="KW-1185">Reference proteome</keyword>
<evidence type="ECO:0000256" key="4">
    <source>
        <dbReference type="PIRSR" id="PIRSR617453-50"/>
    </source>
</evidence>
<name>D7DLI2_METV0</name>
<keyword evidence="2 3" id="KW-0450">Lipoyl</keyword>
<dbReference type="Gene3D" id="2.40.50.100">
    <property type="match status" value="1"/>
</dbReference>
<dbReference type="GO" id="GO:0019464">
    <property type="term" value="P:glycine decarboxylation via glycine cleavage system"/>
    <property type="evidence" value="ECO:0007669"/>
    <property type="project" value="UniProtKB-UniRule"/>
</dbReference>
<organism evidence="6 7">
    <name type="scientific">Methylotenera versatilis (strain 301)</name>
    <dbReference type="NCBI Taxonomy" id="666681"/>
    <lineage>
        <taxon>Bacteria</taxon>
        <taxon>Pseudomonadati</taxon>
        <taxon>Pseudomonadota</taxon>
        <taxon>Betaproteobacteria</taxon>
        <taxon>Nitrosomonadales</taxon>
        <taxon>Methylophilaceae</taxon>
        <taxon>Methylotenera</taxon>
    </lineage>
</organism>
<dbReference type="GO" id="GO:0005829">
    <property type="term" value="C:cytosol"/>
    <property type="evidence" value="ECO:0007669"/>
    <property type="project" value="TreeGrafter"/>
</dbReference>
<dbReference type="InterPro" id="IPR000089">
    <property type="entry name" value="Biotin_lipoyl"/>
</dbReference>
<dbReference type="STRING" id="666681.M301_0279"/>
<dbReference type="CDD" id="cd06848">
    <property type="entry name" value="GCS_H"/>
    <property type="match status" value="1"/>
</dbReference>
<dbReference type="InterPro" id="IPR033753">
    <property type="entry name" value="GCV_H/Fam206"/>
</dbReference>
<dbReference type="GO" id="GO:0005960">
    <property type="term" value="C:glycine cleavage complex"/>
    <property type="evidence" value="ECO:0007669"/>
    <property type="project" value="InterPro"/>
</dbReference>
<evidence type="ECO:0000256" key="3">
    <source>
        <dbReference type="HAMAP-Rule" id="MF_00272"/>
    </source>
</evidence>
<dbReference type="PANTHER" id="PTHR11715">
    <property type="entry name" value="GLYCINE CLEAVAGE SYSTEM H PROTEIN"/>
    <property type="match status" value="1"/>
</dbReference>
<dbReference type="Pfam" id="PF01597">
    <property type="entry name" value="GCV_H"/>
    <property type="match status" value="1"/>
</dbReference>
<dbReference type="OrthoDB" id="9796712at2"/>
<reference evidence="7" key="1">
    <citation type="submission" date="2010-05" db="EMBL/GenBank/DDBJ databases">
        <title>Complete sequence of Methylotenera sp. 301.</title>
        <authorList>
            <person name="Lucas S."/>
            <person name="Copeland A."/>
            <person name="Lapidus A."/>
            <person name="Cheng J.-F."/>
            <person name="Bruce D."/>
            <person name="Goodwin L."/>
            <person name="Pitluck S."/>
            <person name="Clum A."/>
            <person name="Land M."/>
            <person name="Hauser L."/>
            <person name="Kyrpides N."/>
            <person name="Ivanova N."/>
            <person name="Chistoservova L."/>
            <person name="Kalyuzhnaya M."/>
            <person name="Woyke T."/>
        </authorList>
    </citation>
    <scope>NUCLEOTIDE SEQUENCE [LARGE SCALE GENOMIC DNA]</scope>
    <source>
        <strain evidence="7">301</strain>
    </source>
</reference>
<dbReference type="InterPro" id="IPR011053">
    <property type="entry name" value="Single_hybrid_motif"/>
</dbReference>
<dbReference type="InterPro" id="IPR017453">
    <property type="entry name" value="GCV_H_sub"/>
</dbReference>
<reference evidence="6 7" key="2">
    <citation type="journal article" date="2011" name="J. Bacteriol.">
        <title>Genomes of three methylotrophs from a single niche uncover genetic and metabolic divergence of Methylophilaceae.</title>
        <authorList>
            <person name="Lapidus A."/>
            <person name="Clum A."/>
            <person name="Labutti K."/>
            <person name="Kaluzhnaya M.G."/>
            <person name="Lim S."/>
            <person name="Beck D.A."/>
            <person name="Glavina Del Rio T."/>
            <person name="Nolan M."/>
            <person name="Mavromatis K."/>
            <person name="Huntemann M."/>
            <person name="Lucas S."/>
            <person name="Lidstrom M.E."/>
            <person name="Ivanova N."/>
            <person name="Chistoserdova L."/>
        </authorList>
    </citation>
    <scope>NUCLEOTIDE SEQUENCE [LARGE SCALE GENOMIC DNA]</scope>
    <source>
        <strain evidence="6 7">301</strain>
    </source>
</reference>
<comment type="subunit">
    <text evidence="3">The glycine cleavage system is composed of four proteins: P, T, L and H.</text>
</comment>
<dbReference type="HOGENOM" id="CLU_097408_2_1_4"/>
<comment type="function">
    <text evidence="3">The glycine cleavage system catalyzes the degradation of glycine. The H protein shuttles the methylamine group of glycine from the P protein to the T protein.</text>
</comment>
<evidence type="ECO:0000313" key="6">
    <source>
        <dbReference type="EMBL" id="ADI28666.1"/>
    </source>
</evidence>
<evidence type="ECO:0000256" key="1">
    <source>
        <dbReference type="ARBA" id="ARBA00009249"/>
    </source>
</evidence>
<accession>D7DLI2</accession>
<dbReference type="EMBL" id="CP002056">
    <property type="protein sequence ID" value="ADI28666.1"/>
    <property type="molecule type" value="Genomic_DNA"/>
</dbReference>
<evidence type="ECO:0000313" key="7">
    <source>
        <dbReference type="Proteomes" id="UP000000383"/>
    </source>
</evidence>
<protein>
    <recommendedName>
        <fullName evidence="3">Glycine cleavage system H protein</fullName>
    </recommendedName>
</protein>
<gene>
    <name evidence="3" type="primary">gcvH</name>
    <name evidence="6" type="ordered locus">M301_0279</name>
</gene>
<comment type="similarity">
    <text evidence="1 3">Belongs to the GcvH family.</text>
</comment>
<dbReference type="NCBIfam" id="NF002270">
    <property type="entry name" value="PRK01202.1"/>
    <property type="match status" value="1"/>
</dbReference>
<dbReference type="AlphaFoldDB" id="D7DLI2"/>
<comment type="cofactor">
    <cofactor evidence="3">
        <name>(R)-lipoate</name>
        <dbReference type="ChEBI" id="CHEBI:83088"/>
    </cofactor>
    <text evidence="3">Binds 1 lipoyl cofactor covalently.</text>
</comment>
<dbReference type="RefSeq" id="WP_013146983.1">
    <property type="nucleotide sequence ID" value="NC_014207.1"/>
</dbReference>
<proteinExistence type="inferred from homology"/>
<evidence type="ECO:0000256" key="2">
    <source>
        <dbReference type="ARBA" id="ARBA00022823"/>
    </source>
</evidence>
<evidence type="ECO:0000259" key="5">
    <source>
        <dbReference type="PROSITE" id="PS50968"/>
    </source>
</evidence>
<dbReference type="GO" id="GO:0009249">
    <property type="term" value="P:protein lipoylation"/>
    <property type="evidence" value="ECO:0007669"/>
    <property type="project" value="TreeGrafter"/>
</dbReference>
<feature type="modified residue" description="N6-lipoyllysine" evidence="3 4">
    <location>
        <position position="64"/>
    </location>
</feature>
<dbReference type="PANTHER" id="PTHR11715:SF3">
    <property type="entry name" value="GLYCINE CLEAVAGE SYSTEM H PROTEIN-RELATED"/>
    <property type="match status" value="1"/>
</dbReference>
<dbReference type="Proteomes" id="UP000000383">
    <property type="component" value="Chromosome"/>
</dbReference>
<dbReference type="KEGG" id="meh:M301_0279"/>
<dbReference type="HAMAP" id="MF_00272">
    <property type="entry name" value="GcvH"/>
    <property type="match status" value="1"/>
</dbReference>
<dbReference type="PROSITE" id="PS50968">
    <property type="entry name" value="BIOTINYL_LIPOYL"/>
    <property type="match status" value="1"/>
</dbReference>
<sequence>MQIPKTILYSNEHLWTKASTDGAWEAGITDYAQDLLGDIVFIEAPAIGTKLVAGQPCGLVESVKTGSDLHALVNGEVIEINQELINSPELINEKPYQAWIFKYKPSDDDVSKTLLSAEAYQALLDGVA</sequence>
<feature type="domain" description="Lipoyl-binding" evidence="5">
    <location>
        <begin position="23"/>
        <end position="104"/>
    </location>
</feature>
<dbReference type="InterPro" id="IPR002930">
    <property type="entry name" value="GCV_H"/>
</dbReference>
<dbReference type="SUPFAM" id="SSF51230">
    <property type="entry name" value="Single hybrid motif"/>
    <property type="match status" value="1"/>
</dbReference>
<dbReference type="NCBIfam" id="TIGR00527">
    <property type="entry name" value="gcvH"/>
    <property type="match status" value="1"/>
</dbReference>